<feature type="region of interest" description="Disordered" evidence="2">
    <location>
        <begin position="583"/>
        <end position="602"/>
    </location>
</feature>
<dbReference type="VEuPathDB" id="TriTrypDB:ECC02_006711"/>
<name>A0A7J6Y1D1_TRYCR</name>
<dbReference type="Proteomes" id="UP000583944">
    <property type="component" value="Unassembled WGS sequence"/>
</dbReference>
<protein>
    <submittedName>
        <fullName evidence="4">Uncharacterized protein</fullName>
    </submittedName>
</protein>
<feature type="transmembrane region" description="Helical" evidence="3">
    <location>
        <begin position="73"/>
        <end position="92"/>
    </location>
</feature>
<dbReference type="EMBL" id="JABDHM010000054">
    <property type="protein sequence ID" value="KAF5220275.1"/>
    <property type="molecule type" value="Genomic_DNA"/>
</dbReference>
<keyword evidence="3" id="KW-0812">Transmembrane</keyword>
<dbReference type="VEuPathDB" id="TriTrypDB:BCY84_19197"/>
<feature type="compositionally biased region" description="Basic and acidic residues" evidence="2">
    <location>
        <begin position="724"/>
        <end position="760"/>
    </location>
</feature>
<feature type="region of interest" description="Disordered" evidence="2">
    <location>
        <begin position="617"/>
        <end position="903"/>
    </location>
</feature>
<feature type="compositionally biased region" description="Basic and acidic residues" evidence="2">
    <location>
        <begin position="644"/>
        <end position="677"/>
    </location>
</feature>
<keyword evidence="1" id="KW-0175">Coiled coil</keyword>
<feature type="compositionally biased region" description="Acidic residues" evidence="2">
    <location>
        <begin position="695"/>
        <end position="707"/>
    </location>
</feature>
<dbReference type="AlphaFoldDB" id="A0A7J6Y1D1"/>
<evidence type="ECO:0000256" key="2">
    <source>
        <dbReference type="SAM" id="MobiDB-lite"/>
    </source>
</evidence>
<evidence type="ECO:0000256" key="1">
    <source>
        <dbReference type="SAM" id="Coils"/>
    </source>
</evidence>
<feature type="transmembrane region" description="Helical" evidence="3">
    <location>
        <begin position="49"/>
        <end position="68"/>
    </location>
</feature>
<comment type="caution">
    <text evidence="4">The sequence shown here is derived from an EMBL/GenBank/DDBJ whole genome shotgun (WGS) entry which is preliminary data.</text>
</comment>
<organism evidence="4 5">
    <name type="scientific">Trypanosoma cruzi</name>
    <dbReference type="NCBI Taxonomy" id="5693"/>
    <lineage>
        <taxon>Eukaryota</taxon>
        <taxon>Discoba</taxon>
        <taxon>Euglenozoa</taxon>
        <taxon>Kinetoplastea</taxon>
        <taxon>Metakinetoplastina</taxon>
        <taxon>Trypanosomatida</taxon>
        <taxon>Trypanosomatidae</taxon>
        <taxon>Trypanosoma</taxon>
        <taxon>Schizotrypanum</taxon>
    </lineage>
</organism>
<sequence>MRKQQTKQKAQSQLFLSVSVCFCLCVCVLLCKAYSVCHLYTHRDLFPLLYVRVFFYYCRCVSCVTSCLHLPSFFLSLSLFFFFFFLFFRYLLVLLCACACVREGNREREREMNSIQLDEYDLYAVDRTFILSLFHGFCTAVPGSVRQELVTTEADAVQFVMILRPRLTSFTHRSNISLRHPAVSMAARLYYNELRAFIREESRFTGDSAITRNVPVVGSSASGRENLGERGGSSYTSWPGVTTKPITAEQLTQNNWELMGSCHDALLRNSQPRPIAVYAIASNDLVNDIICRYWERITVPSGSVGFRPSFASGSNEASKTFTFTESGSGIHATYMTALQYIYLHLRIAGILLPPSSLQTEILDSIILDLRVDAMLTGKTGGLSFGRPPEYFGYRPTDDEFDDDSVGLESAPNDPLHPVNENLIQMVEPSEASKFPFNVNNFRTSLDDLPDISFGQFWISMLELSDNWTSTSHPMEHAIFLMELYCEVFAHEWDDEELSLLKALRANAETRHQEDAFSLMDDEERSFHILSEFNHMVSSIDEFAMSGLLYQPNLMPFPKKTLVAAEALFDHVSNMATVSFQGSMSNVRPSTAGSIWSESKQEGQLSRQQLEKLQLIASDSSTLRGRHSEGDEDATEYATGKKRKEKEEKKRLYHEGRHMDVDKEILDKGEGVREDAHRRSSRDRKKQLRISRSLREEEEGKEEEDEGYDDKHAVDREGRRRRKKEAGEGRSRQGDILDNESRGRRYRIGRDGKRLSWRDSEESSESMYAYDSSDPISQRAGAYKKDHLHRRYPTKAFHDYEGREDEEYTMGADGVRRRSRRGGPRRSGYSKSDKDAEGGEDDKDSWSTQSSSFYSVPDDELTPTSLSRRQKERERKQAEHLLRRRKQQEARQRRSKMPTAAEIAEKRKKIVQTLQMKGILISGDALTDDDIAELGDETISEELLRRVLLDAGYAIDEIKESDFLHILLGDKEPQPADVNAEERSHVLAALRAQPSRRPPETEYARRRREAQEKLLREERRAAAKKLREERRLAIKKHEEESYIREEAGELKPPFSSLEDVEVLGLPGPGLGPVAPRRPPPRREGPQPIVMPQPVQLENLLLTRMWRPVVWRGVQRRVRGKMPTRRQVLGEEEMELKSFSQLVIEKPSKGKPAGLHEHSPTQLEMFYRGIRPDRLVKGRVPLAQPTSILGGTYHQLPSIHSHGKGGLDLQGGLKTTPPPPRQCAPVKLFSLTTKKTFAGALKESLQRYIDDKEYLDVIYRSYLR</sequence>
<feature type="compositionally biased region" description="Basic and acidic residues" evidence="2">
    <location>
        <begin position="708"/>
        <end position="717"/>
    </location>
</feature>
<evidence type="ECO:0000256" key="3">
    <source>
        <dbReference type="SAM" id="Phobius"/>
    </source>
</evidence>
<keyword evidence="3" id="KW-0472">Membrane</keyword>
<evidence type="ECO:0000313" key="5">
    <source>
        <dbReference type="Proteomes" id="UP000583944"/>
    </source>
</evidence>
<feature type="compositionally biased region" description="Basic and acidic residues" evidence="2">
    <location>
        <begin position="868"/>
        <end position="891"/>
    </location>
</feature>
<keyword evidence="3" id="KW-1133">Transmembrane helix</keyword>
<feature type="region of interest" description="Disordered" evidence="2">
    <location>
        <begin position="1064"/>
        <end position="1088"/>
    </location>
</feature>
<gene>
    <name evidence="4" type="ORF">ECC02_006711</name>
</gene>
<proteinExistence type="predicted"/>
<evidence type="ECO:0000313" key="4">
    <source>
        <dbReference type="EMBL" id="KAF5220275.1"/>
    </source>
</evidence>
<feature type="coiled-coil region" evidence="1">
    <location>
        <begin position="999"/>
        <end position="1027"/>
    </location>
</feature>
<accession>A0A7J6Y1D1</accession>
<feature type="compositionally biased region" description="Basic residues" evidence="2">
    <location>
        <begin position="678"/>
        <end position="688"/>
    </location>
</feature>
<reference evidence="4 5" key="1">
    <citation type="journal article" date="2019" name="Genome Biol. Evol.">
        <title>Nanopore Sequencing Significantly Improves Genome Assembly of the Protozoan Parasite Trypanosoma cruzi.</title>
        <authorList>
            <person name="Diaz-Viraque F."/>
            <person name="Pita S."/>
            <person name="Greif G."/>
            <person name="de Souza R.C.M."/>
            <person name="Iraola G."/>
            <person name="Robello C."/>
        </authorList>
    </citation>
    <scope>NUCLEOTIDE SEQUENCE [LARGE SCALE GENOMIC DNA]</scope>
    <source>
        <strain evidence="4 5">Berenice</strain>
    </source>
</reference>